<keyword evidence="2" id="KW-0472">Membrane</keyword>
<evidence type="ECO:0000256" key="2">
    <source>
        <dbReference type="SAM" id="Phobius"/>
    </source>
</evidence>
<feature type="region of interest" description="Disordered" evidence="1">
    <location>
        <begin position="96"/>
        <end position="122"/>
    </location>
</feature>
<dbReference type="RefSeq" id="XP_024346176.1">
    <property type="nucleotide sequence ID" value="XM_024499413.1"/>
</dbReference>
<feature type="transmembrane region" description="Helical" evidence="2">
    <location>
        <begin position="60"/>
        <end position="89"/>
    </location>
</feature>
<dbReference type="KEGG" id="egl:EGR_10164"/>
<feature type="region of interest" description="Disordered" evidence="1">
    <location>
        <begin position="401"/>
        <end position="421"/>
    </location>
</feature>
<dbReference type="GeneID" id="36345879"/>
<dbReference type="STRING" id="6210.W6U1L4"/>
<reference evidence="4 5" key="1">
    <citation type="journal article" date="2013" name="Nat. Genet.">
        <title>The genome of the hydatid tapeworm Echinococcus granulosus.</title>
        <authorList>
            <person name="Zheng H."/>
            <person name="Zhang W."/>
            <person name="Zhang L."/>
            <person name="Zhang Z."/>
            <person name="Li J."/>
            <person name="Lu G."/>
            <person name="Zhu Y."/>
            <person name="Wang Y."/>
            <person name="Huang Y."/>
            <person name="Liu J."/>
            <person name="Kang H."/>
            <person name="Chen J."/>
            <person name="Wang L."/>
            <person name="Chen A."/>
            <person name="Yu S."/>
            <person name="Gao Z."/>
            <person name="Jin L."/>
            <person name="Gu W."/>
            <person name="Wang Z."/>
            <person name="Zhao L."/>
            <person name="Shi B."/>
            <person name="Wen H."/>
            <person name="Lin R."/>
            <person name="Jones M.K."/>
            <person name="Brejova B."/>
            <person name="Vinar T."/>
            <person name="Zhao G."/>
            <person name="McManus D.P."/>
            <person name="Chen Z."/>
            <person name="Zhou Y."/>
            <person name="Wang S."/>
        </authorList>
    </citation>
    <scope>NUCLEOTIDE SEQUENCE [LARGE SCALE GENOMIC DNA]</scope>
</reference>
<dbReference type="EMBL" id="APAU02000195">
    <property type="protein sequence ID" value="EUB54980.1"/>
    <property type="molecule type" value="Genomic_DNA"/>
</dbReference>
<feature type="domain" description="Sugar phosphate transporter" evidence="3">
    <location>
        <begin position="6"/>
        <end position="90"/>
    </location>
</feature>
<dbReference type="AlphaFoldDB" id="W6U1L4"/>
<dbReference type="GO" id="GO:0016020">
    <property type="term" value="C:membrane"/>
    <property type="evidence" value="ECO:0007669"/>
    <property type="project" value="TreeGrafter"/>
</dbReference>
<dbReference type="Proteomes" id="UP000019149">
    <property type="component" value="Unassembled WGS sequence"/>
</dbReference>
<name>W6U1L4_ECHGR</name>
<keyword evidence="2" id="KW-1133">Transmembrane helix</keyword>
<organism evidence="4 5">
    <name type="scientific">Echinococcus granulosus</name>
    <name type="common">Hydatid tapeworm</name>
    <dbReference type="NCBI Taxonomy" id="6210"/>
    <lineage>
        <taxon>Eukaryota</taxon>
        <taxon>Metazoa</taxon>
        <taxon>Spiralia</taxon>
        <taxon>Lophotrochozoa</taxon>
        <taxon>Platyhelminthes</taxon>
        <taxon>Cestoda</taxon>
        <taxon>Eucestoda</taxon>
        <taxon>Cyclophyllidea</taxon>
        <taxon>Taeniidae</taxon>
        <taxon>Echinococcus</taxon>
        <taxon>Echinococcus granulosus group</taxon>
    </lineage>
</organism>
<keyword evidence="2 4" id="KW-0812">Transmembrane</keyword>
<dbReference type="Pfam" id="PF03151">
    <property type="entry name" value="TPT"/>
    <property type="match status" value="1"/>
</dbReference>
<keyword evidence="5" id="KW-1185">Reference proteome</keyword>
<evidence type="ECO:0000256" key="1">
    <source>
        <dbReference type="SAM" id="MobiDB-lite"/>
    </source>
</evidence>
<dbReference type="PANTHER" id="PTHR22753:SF14">
    <property type="entry name" value="MONOACYLGLYCEROL_DIACYLGLYCEROL O-ACYLTRANSFERASE"/>
    <property type="match status" value="1"/>
</dbReference>
<feature type="compositionally biased region" description="Basic and acidic residues" evidence="1">
    <location>
        <begin position="406"/>
        <end position="415"/>
    </location>
</feature>
<dbReference type="CTD" id="36345879"/>
<dbReference type="OMA" id="AYYFIAR"/>
<sequence>MPVAQTPSLCQLTQFRKVAYLLFLDGVARCLQNLVAIVMLNHLTALGYSVASVMKRFVVILTAIVFFATPVSGMTFFGLGLAMTGLLLYNLSKDGQSRDPSQNSELEQTDENGSMKETQKSTPTRIRMFCPGSVLPVMLFFCTTSLLASMAVLYLVLNSPPPHCTEACETEESQASVVSLAPDLLLPLLAVITRHVPSVARYLVACMAWLWPLGILFLLPIAFVALLYFTAFLVQLYCLRDWLIGGLRGTAASSSGSSSSTEEPYLNTDHLLRRLVAVMWEAHGRAFHGYEVVGMEKLPAPGEGAFLVYYHGTIPLDAYYFIARHIIKRNRLPIPVVDRFLFRLPGLQRILRLTCALEGSVEECVALLNPTLAESSKSLRSNSNSNNPKILDARNHDAIEIGETSTRAEQEKEQQEGDEEMRTVSSQAGEVLLLSPGGVREALFSDEYYSVLWGKRRGFARIAIKAKRPIYPVFTENIREGIRLVQYGKCWLRRLYEFTRLPFGLFYGYFPVKLRTHIGDPIYPRIGETDEQLADRMRMMPPYIIRRCLATANNCPPVALTVRLQEAVDRWPVDPTKKHCDIRVHLEKRARHLISRNSALEQLEEEAVCLERLTANVHRDSYPVPQGLGGPPPIVAAAGLDLSSTSAILTAGGDPKREKRLISRLLRFFS</sequence>
<dbReference type="Pfam" id="PF20180">
    <property type="entry name" value="UQCC2_CBP6"/>
    <property type="match status" value="1"/>
</dbReference>
<dbReference type="InterPro" id="IPR004853">
    <property type="entry name" value="Sugar_P_trans_dom"/>
</dbReference>
<feature type="transmembrane region" description="Helical" evidence="2">
    <location>
        <begin position="18"/>
        <end position="40"/>
    </location>
</feature>
<comment type="caution">
    <text evidence="4">The sequence shown here is derived from an EMBL/GenBank/DDBJ whole genome shotgun (WGS) entry which is preliminary data.</text>
</comment>
<accession>W6U1L4</accession>
<gene>
    <name evidence="4" type="ORF">EGR_10164</name>
</gene>
<feature type="transmembrane region" description="Helical" evidence="2">
    <location>
        <begin position="208"/>
        <end position="234"/>
    </location>
</feature>
<feature type="transmembrane region" description="Helical" evidence="2">
    <location>
        <begin position="134"/>
        <end position="157"/>
    </location>
</feature>
<evidence type="ECO:0000313" key="4">
    <source>
        <dbReference type="EMBL" id="EUB54980.1"/>
    </source>
</evidence>
<dbReference type="OrthoDB" id="44277at2759"/>
<proteinExistence type="predicted"/>
<dbReference type="PANTHER" id="PTHR22753">
    <property type="entry name" value="TRANSMEMBRANE PROTEIN 68"/>
    <property type="match status" value="1"/>
</dbReference>
<evidence type="ECO:0000259" key="3">
    <source>
        <dbReference type="Pfam" id="PF03151"/>
    </source>
</evidence>
<dbReference type="CDD" id="cd07987">
    <property type="entry name" value="LPLAT_MGAT-like"/>
    <property type="match status" value="1"/>
</dbReference>
<evidence type="ECO:0000313" key="5">
    <source>
        <dbReference type="Proteomes" id="UP000019149"/>
    </source>
</evidence>
<protein>
    <submittedName>
        <fullName evidence="4">Transmembrane protein</fullName>
    </submittedName>
</protein>
<feature type="compositionally biased region" description="Polar residues" evidence="1">
    <location>
        <begin position="98"/>
        <end position="112"/>
    </location>
</feature>